<dbReference type="InterPro" id="IPR000782">
    <property type="entry name" value="FAS1_domain"/>
</dbReference>
<dbReference type="InterPro" id="IPR036378">
    <property type="entry name" value="FAS1_dom_sf"/>
</dbReference>
<dbReference type="PROSITE" id="PS50213">
    <property type="entry name" value="FAS1"/>
    <property type="match status" value="1"/>
</dbReference>
<evidence type="ECO:0000313" key="3">
    <source>
        <dbReference type="EMBL" id="KAG0250979.1"/>
    </source>
</evidence>
<dbReference type="Gene3D" id="2.30.180.10">
    <property type="entry name" value="FAS1 domain"/>
    <property type="match status" value="1"/>
</dbReference>
<keyword evidence="1" id="KW-0732">Signal</keyword>
<comment type="caution">
    <text evidence="3">The sequence shown here is derived from an EMBL/GenBank/DDBJ whole genome shotgun (WGS) entry which is preliminary data.</text>
</comment>
<dbReference type="SMART" id="SM00554">
    <property type="entry name" value="FAS1"/>
    <property type="match status" value="1"/>
</dbReference>
<dbReference type="PANTHER" id="PTHR10900">
    <property type="entry name" value="PERIOSTIN-RELATED"/>
    <property type="match status" value="1"/>
</dbReference>
<dbReference type="GO" id="GO:0005615">
    <property type="term" value="C:extracellular space"/>
    <property type="evidence" value="ECO:0007669"/>
    <property type="project" value="TreeGrafter"/>
</dbReference>
<feature type="chain" id="PRO_5040371947" description="FAS1 domain-containing protein" evidence="1">
    <location>
        <begin position="23"/>
        <end position="169"/>
    </location>
</feature>
<dbReference type="OrthoDB" id="14252at2759"/>
<evidence type="ECO:0000259" key="2">
    <source>
        <dbReference type="PROSITE" id="PS50213"/>
    </source>
</evidence>
<feature type="domain" description="FAS1" evidence="2">
    <location>
        <begin position="23"/>
        <end position="163"/>
    </location>
</feature>
<gene>
    <name evidence="3" type="ORF">DFQ27_009116</name>
</gene>
<keyword evidence="4" id="KW-1185">Reference proteome</keyword>
<feature type="signal peptide" evidence="1">
    <location>
        <begin position="1"/>
        <end position="22"/>
    </location>
</feature>
<proteinExistence type="predicted"/>
<dbReference type="EMBL" id="JAAAJB010000804">
    <property type="protein sequence ID" value="KAG0250979.1"/>
    <property type="molecule type" value="Genomic_DNA"/>
</dbReference>
<evidence type="ECO:0000313" key="4">
    <source>
        <dbReference type="Proteomes" id="UP000807716"/>
    </source>
</evidence>
<reference evidence="3" key="1">
    <citation type="journal article" date="2020" name="Fungal Divers.">
        <title>Resolving the Mortierellaceae phylogeny through synthesis of multi-gene phylogenetics and phylogenomics.</title>
        <authorList>
            <person name="Vandepol N."/>
            <person name="Liber J."/>
            <person name="Desiro A."/>
            <person name="Na H."/>
            <person name="Kennedy M."/>
            <person name="Barry K."/>
            <person name="Grigoriev I.V."/>
            <person name="Miller A.N."/>
            <person name="O'Donnell K."/>
            <person name="Stajich J.E."/>
            <person name="Bonito G."/>
        </authorList>
    </citation>
    <scope>NUCLEOTIDE SEQUENCE</scope>
    <source>
        <strain evidence="3">BC1065</strain>
    </source>
</reference>
<protein>
    <recommendedName>
        <fullName evidence="2">FAS1 domain-containing protein</fullName>
    </recommendedName>
</protein>
<dbReference type="InterPro" id="IPR050904">
    <property type="entry name" value="Adhesion/Biosynth-related"/>
</dbReference>
<feature type="non-terminal residue" evidence="3">
    <location>
        <position position="169"/>
    </location>
</feature>
<organism evidence="3 4">
    <name type="scientific">Actinomortierella ambigua</name>
    <dbReference type="NCBI Taxonomy" id="1343610"/>
    <lineage>
        <taxon>Eukaryota</taxon>
        <taxon>Fungi</taxon>
        <taxon>Fungi incertae sedis</taxon>
        <taxon>Mucoromycota</taxon>
        <taxon>Mortierellomycotina</taxon>
        <taxon>Mortierellomycetes</taxon>
        <taxon>Mortierellales</taxon>
        <taxon>Mortierellaceae</taxon>
        <taxon>Actinomortierella</taxon>
    </lineage>
</organism>
<sequence>MKAVRAAAWLFLALPLATTVFASVKIVDLLNTDPAFNRLVAALQKHRLIPVVNGHATVTLFAPTNNAFQKWDAEGRTVTREMLLYHILPMTVLTDRFKDGQLLETMLVKAGYLGDHNEGQRVAVAKHSWRPGRHSPWVIGDAELLKKDWVCDNGVVQVVDRLLVPPEDI</sequence>
<evidence type="ECO:0000256" key="1">
    <source>
        <dbReference type="SAM" id="SignalP"/>
    </source>
</evidence>
<dbReference type="SUPFAM" id="SSF82153">
    <property type="entry name" value="FAS1 domain"/>
    <property type="match status" value="1"/>
</dbReference>
<dbReference type="PANTHER" id="PTHR10900:SF77">
    <property type="entry name" value="FI19380P1"/>
    <property type="match status" value="1"/>
</dbReference>
<name>A0A9P6PQN8_9FUNG</name>
<dbReference type="Pfam" id="PF02469">
    <property type="entry name" value="Fasciclin"/>
    <property type="match status" value="1"/>
</dbReference>
<dbReference type="AlphaFoldDB" id="A0A9P6PQN8"/>
<dbReference type="Proteomes" id="UP000807716">
    <property type="component" value="Unassembled WGS sequence"/>
</dbReference>
<accession>A0A9P6PQN8</accession>